<proteinExistence type="predicted"/>
<keyword evidence="2" id="KW-0472">Membrane</keyword>
<feature type="transmembrane region" description="Helical" evidence="2">
    <location>
        <begin position="369"/>
        <end position="387"/>
    </location>
</feature>
<evidence type="ECO:0000256" key="2">
    <source>
        <dbReference type="SAM" id="Phobius"/>
    </source>
</evidence>
<dbReference type="PANTHER" id="PTHR33248">
    <property type="entry name" value="ZINC ION-BINDING PROTEIN"/>
    <property type="match status" value="1"/>
</dbReference>
<reference evidence="3 4" key="1">
    <citation type="journal article" date="2020" name="BMC Genomics">
        <title>Intraspecific diversification of the crop wild relative Brassica cretica Lam. using demographic model selection.</title>
        <authorList>
            <person name="Kioukis A."/>
            <person name="Michalopoulou V.A."/>
            <person name="Briers L."/>
            <person name="Pirintsos S."/>
            <person name="Studholme D.J."/>
            <person name="Pavlidis P."/>
            <person name="Sarris P.F."/>
        </authorList>
    </citation>
    <scope>NUCLEOTIDE SEQUENCE [LARGE SCALE GENOMIC DNA]</scope>
    <source>
        <strain evidence="4">cv. PFS-1207/04</strain>
    </source>
</reference>
<keyword evidence="2" id="KW-0812">Transmembrane</keyword>
<organism evidence="3 4">
    <name type="scientific">Brassica cretica</name>
    <name type="common">Mustard</name>
    <dbReference type="NCBI Taxonomy" id="69181"/>
    <lineage>
        <taxon>Eukaryota</taxon>
        <taxon>Viridiplantae</taxon>
        <taxon>Streptophyta</taxon>
        <taxon>Embryophyta</taxon>
        <taxon>Tracheophyta</taxon>
        <taxon>Spermatophyta</taxon>
        <taxon>Magnoliopsida</taxon>
        <taxon>eudicotyledons</taxon>
        <taxon>Gunneridae</taxon>
        <taxon>Pentapetalae</taxon>
        <taxon>rosids</taxon>
        <taxon>malvids</taxon>
        <taxon>Brassicales</taxon>
        <taxon>Brassicaceae</taxon>
        <taxon>Brassiceae</taxon>
        <taxon>Brassica</taxon>
    </lineage>
</organism>
<dbReference type="Proteomes" id="UP000266723">
    <property type="component" value="Unassembled WGS sequence"/>
</dbReference>
<feature type="region of interest" description="Disordered" evidence="1">
    <location>
        <begin position="232"/>
        <end position="254"/>
    </location>
</feature>
<keyword evidence="4" id="KW-1185">Reference proteome</keyword>
<name>A0ABQ7B7D9_BRACR</name>
<evidence type="ECO:0008006" key="5">
    <source>
        <dbReference type="Google" id="ProtNLM"/>
    </source>
</evidence>
<gene>
    <name evidence="3" type="ORF">DY000_02041567</name>
</gene>
<protein>
    <recommendedName>
        <fullName evidence="5">Zinc finger GRF-type domain-containing protein</fullName>
    </recommendedName>
</protein>
<feature type="region of interest" description="Disordered" evidence="1">
    <location>
        <begin position="158"/>
        <end position="178"/>
    </location>
</feature>
<evidence type="ECO:0000313" key="4">
    <source>
        <dbReference type="Proteomes" id="UP000266723"/>
    </source>
</evidence>
<keyword evidence="2" id="KW-1133">Transmembrane helix</keyword>
<feature type="transmembrane region" description="Helical" evidence="2">
    <location>
        <begin position="12"/>
        <end position="32"/>
    </location>
</feature>
<sequence length="388" mass="43727">MLSERCRVKSDFGLEITFIFFPSSLLTAIPFGSGSPPIASPSRNLSRLFRSVHTDLRRLQPQIETSLLYFAHSSRISATDLSRLHPKPKRVSFISLTPCRSQVCVPPPLEHCRLSNCSNCSPPPITGIAKSKEGMCYSSVLRVKDIVLTVVISQTSSTNAGDHEIRPEGVKAAKSKRNTAQGKSLAEYTTIWEMKKDDLAMKEKLSKLAILDTLLAKKEPLSEAEEVKLNMGHDYSYSQPSESEDYGGNSVDSGYSETEDLIRRDQAEISYNARAPVQYPRNPSRNDPGRRYYTCENVDDGECHVWKWWDVAVMEEMRARDRHVLQLAEKVDNLTLLSDYETEQKLTRLEKIVCDLGKEKSRFGNGFEYFVGVVVIVLVSIGMVLMFK</sequence>
<dbReference type="EMBL" id="QGKV02001507">
    <property type="protein sequence ID" value="KAF3528101.1"/>
    <property type="molecule type" value="Genomic_DNA"/>
</dbReference>
<evidence type="ECO:0000256" key="1">
    <source>
        <dbReference type="SAM" id="MobiDB-lite"/>
    </source>
</evidence>
<accession>A0ABQ7B7D9</accession>
<feature type="compositionally biased region" description="Basic and acidic residues" evidence="1">
    <location>
        <begin position="161"/>
        <end position="171"/>
    </location>
</feature>
<evidence type="ECO:0000313" key="3">
    <source>
        <dbReference type="EMBL" id="KAF3528101.1"/>
    </source>
</evidence>
<comment type="caution">
    <text evidence="3">The sequence shown here is derived from an EMBL/GenBank/DDBJ whole genome shotgun (WGS) entry which is preliminary data.</text>
</comment>